<feature type="region of interest" description="Disordered" evidence="1">
    <location>
        <begin position="282"/>
        <end position="346"/>
    </location>
</feature>
<organism evidence="2">
    <name type="scientific">Culicoides sonorensis</name>
    <name type="common">Biting midge</name>
    <dbReference type="NCBI Taxonomy" id="179676"/>
    <lineage>
        <taxon>Eukaryota</taxon>
        <taxon>Metazoa</taxon>
        <taxon>Ecdysozoa</taxon>
        <taxon>Arthropoda</taxon>
        <taxon>Hexapoda</taxon>
        <taxon>Insecta</taxon>
        <taxon>Pterygota</taxon>
        <taxon>Neoptera</taxon>
        <taxon>Endopterygota</taxon>
        <taxon>Diptera</taxon>
        <taxon>Nematocera</taxon>
        <taxon>Chironomoidea</taxon>
        <taxon>Ceratopogonidae</taxon>
        <taxon>Ceratopogoninae</taxon>
        <taxon>Culicoides</taxon>
        <taxon>Monoculicoides</taxon>
    </lineage>
</organism>
<feature type="region of interest" description="Disordered" evidence="1">
    <location>
        <begin position="1"/>
        <end position="44"/>
    </location>
</feature>
<proteinExistence type="predicted"/>
<feature type="compositionally biased region" description="Polar residues" evidence="1">
    <location>
        <begin position="29"/>
        <end position="43"/>
    </location>
</feature>
<feature type="compositionally biased region" description="Basic and acidic residues" evidence="1">
    <location>
        <begin position="155"/>
        <end position="175"/>
    </location>
</feature>
<evidence type="ECO:0000313" key="3">
    <source>
        <dbReference type="EMBL" id="SSX27404.1"/>
    </source>
</evidence>
<dbReference type="EMBL" id="UFQS01000823">
    <property type="protein sequence ID" value="SSX07061.1"/>
    <property type="molecule type" value="Genomic_DNA"/>
</dbReference>
<dbReference type="EMBL" id="UFQT01000823">
    <property type="protein sequence ID" value="SSX27404.1"/>
    <property type="molecule type" value="Genomic_DNA"/>
</dbReference>
<evidence type="ECO:0000313" key="2">
    <source>
        <dbReference type="EMBL" id="SSX07061.1"/>
    </source>
</evidence>
<reference evidence="3" key="2">
    <citation type="submission" date="2018-07" db="EMBL/GenBank/DDBJ databases">
        <authorList>
            <person name="Quirk P.G."/>
            <person name="Krulwich T.A."/>
        </authorList>
    </citation>
    <scope>NUCLEOTIDE SEQUENCE</scope>
</reference>
<feature type="compositionally biased region" description="Basic residues" evidence="1">
    <location>
        <begin position="324"/>
        <end position="337"/>
    </location>
</feature>
<protein>
    <submittedName>
        <fullName evidence="2">CSON014504 protein</fullName>
    </submittedName>
</protein>
<evidence type="ECO:0000256" key="1">
    <source>
        <dbReference type="SAM" id="MobiDB-lite"/>
    </source>
</evidence>
<reference evidence="2" key="1">
    <citation type="submission" date="2018-04" db="EMBL/GenBank/DDBJ databases">
        <authorList>
            <person name="Go L.Y."/>
            <person name="Mitchell J.A."/>
        </authorList>
    </citation>
    <scope>NUCLEOTIDE SEQUENCE</scope>
    <source>
        <tissue evidence="2">Whole organism</tissue>
    </source>
</reference>
<accession>A0A336KSY1</accession>
<feature type="compositionally biased region" description="Acidic residues" evidence="1">
    <location>
        <begin position="282"/>
        <end position="293"/>
    </location>
</feature>
<name>A0A336KSY1_CULSO</name>
<dbReference type="VEuPathDB" id="VectorBase:CSON014504"/>
<feature type="compositionally biased region" description="Polar residues" evidence="1">
    <location>
        <begin position="308"/>
        <end position="323"/>
    </location>
</feature>
<feature type="compositionally biased region" description="Low complexity" evidence="1">
    <location>
        <begin position="179"/>
        <end position="195"/>
    </location>
</feature>
<gene>
    <name evidence="2" type="primary">CSON014504</name>
</gene>
<dbReference type="AlphaFoldDB" id="A0A336KSY1"/>
<feature type="region of interest" description="Disordered" evidence="1">
    <location>
        <begin position="155"/>
        <end position="195"/>
    </location>
</feature>
<sequence>MVMMHSPKSDSGHPGSPVSINENNRDENSSPVLPNSHQMSNTVAMPIPTKNGNKIQEISHPIPINPLVTRFSSELQDSQDQKPLTSHFELKNNKITIISPSNKENTNIRVLPPSSLTVIGDSHHHILYPDPHHHHHANEPSAKFSIERLKQLADHNITRVSPTDDNKYSIDHTKDLQGPPSTTTTTSHSQQQPPSQILQTQAITASTIISPVSTILTPSLGNALVPPHQFGLKYLAGHPDIMDIERFRLARAAMSNGKDLTDFGFRIQLGGLPANYARSDTSEELNVDGDGDSSQDGNSTCPVDLTPNKFNNSHHANSNGTNNRLHHHHNNNNHHHSSSSDTESEIPPKRLAFSVENILDPNKFTGKNKLNFTENHNNNRIWNGFEMRDDMSRDRYDDDQSESRSGKRIFLYF</sequence>